<dbReference type="Gene3D" id="3.40.1190.20">
    <property type="match status" value="1"/>
</dbReference>
<gene>
    <name evidence="7" type="ordered locus">Huta_0491</name>
</gene>
<keyword evidence="2" id="KW-0547">Nucleotide-binding</keyword>
<dbReference type="GO" id="GO:0008902">
    <property type="term" value="F:hydroxymethylpyrimidine kinase activity"/>
    <property type="evidence" value="ECO:0007669"/>
    <property type="project" value="TreeGrafter"/>
</dbReference>
<dbReference type="Pfam" id="PF10120">
    <property type="entry name" value="ThiN"/>
    <property type="match status" value="1"/>
</dbReference>
<evidence type="ECO:0000313" key="7">
    <source>
        <dbReference type="EMBL" id="ACV10678.1"/>
    </source>
</evidence>
<dbReference type="PANTHER" id="PTHR20858">
    <property type="entry name" value="PHOSPHOMETHYLPYRIMIDINE KINASE"/>
    <property type="match status" value="1"/>
</dbReference>
<dbReference type="AlphaFoldDB" id="C7NS71"/>
<dbReference type="Gene3D" id="3.40.225.10">
    <property type="entry name" value="Class II aldolase/adducin N-terminal domain"/>
    <property type="match status" value="1"/>
</dbReference>
<keyword evidence="8" id="KW-1185">Reference proteome</keyword>
<dbReference type="FunFam" id="3.40.1190.20:FF:000003">
    <property type="entry name" value="Phosphomethylpyrimidine kinase ThiD"/>
    <property type="match status" value="1"/>
</dbReference>
<accession>C7NS71</accession>
<sequence>MTRNQAPHDPPTVLTIAGSDSGGGAGIQADLKTIEATGGFGTSAITSVTAQNTTGVQGSHLLPIEQIESQIEAVLGDFDVRAVKTGMLATADVIETVVGYAGDLPELVVDPVMVAASGDRLLEPAGEDAYERLVAEARLVTPNADEAAVLTGIEPTDEATAVEAGEALVEMGADAALIKGGHIAGEDVIDVLVTGDRVRTFRHERVDTDATHGSGCTLSAAIATHLAHGEALADSVSAGIDLLARAVRYNLDVGEGPGAVHHLVEARERAERTETAETVERLVSEFVGRGQAIEGDVSTLVPAVGTNVVGATKFGEHPGEVAAVEGRITRTMDGVRPNRGVRFGASSHVARYLLDVREVAPAARFAVNWRYDDAMAEALDGLDGDVVHLDRRPTLESGIEPGFAAGEDPAAVVDPGGDGRAPATVVVAASPAELRTRTERLLDAVG</sequence>
<evidence type="ECO:0000256" key="3">
    <source>
        <dbReference type="ARBA" id="ARBA00022777"/>
    </source>
</evidence>
<dbReference type="GO" id="GO:0008972">
    <property type="term" value="F:phosphomethylpyrimidine kinase activity"/>
    <property type="evidence" value="ECO:0007669"/>
    <property type="project" value="UniProtKB-EC"/>
</dbReference>
<dbReference type="InterPro" id="IPR036409">
    <property type="entry name" value="Aldolase_II/adducin_N_sf"/>
</dbReference>
<dbReference type="KEGG" id="hut:Huta_0491"/>
<dbReference type="PANTHER" id="PTHR20858:SF17">
    <property type="entry name" value="HYDROXYMETHYLPYRIMIDINE_PHOSPHOMETHYLPYRIMIDINE KINASE THI20-RELATED"/>
    <property type="match status" value="1"/>
</dbReference>
<evidence type="ECO:0000259" key="6">
    <source>
        <dbReference type="Pfam" id="PF10120"/>
    </source>
</evidence>
<reference evidence="7 8" key="1">
    <citation type="journal article" date="2009" name="Stand. Genomic Sci.">
        <title>Complete genome sequence of Halorhabdus utahensis type strain (AX-2).</title>
        <authorList>
            <person name="Anderson I."/>
            <person name="Tindall B.J."/>
            <person name="Pomrenke H."/>
            <person name="Goker M."/>
            <person name="Lapidus A."/>
            <person name="Nolan M."/>
            <person name="Copeland A."/>
            <person name="Glavina Del Rio T."/>
            <person name="Chen F."/>
            <person name="Tice H."/>
            <person name="Cheng J.F."/>
            <person name="Lucas S."/>
            <person name="Chertkov O."/>
            <person name="Bruce D."/>
            <person name="Brettin T."/>
            <person name="Detter J.C."/>
            <person name="Han C."/>
            <person name="Goodwin L."/>
            <person name="Land M."/>
            <person name="Hauser L."/>
            <person name="Chang Y.J."/>
            <person name="Jeffries C.D."/>
            <person name="Pitluck S."/>
            <person name="Pati A."/>
            <person name="Mavromatis K."/>
            <person name="Ivanova N."/>
            <person name="Ovchinnikova G."/>
            <person name="Chen A."/>
            <person name="Palaniappan K."/>
            <person name="Chain P."/>
            <person name="Rohde M."/>
            <person name="Bristow J."/>
            <person name="Eisen J.A."/>
            <person name="Markowitz V."/>
            <person name="Hugenholtz P."/>
            <person name="Kyrpides N.C."/>
            <person name="Klenk H.P."/>
        </authorList>
    </citation>
    <scope>NUCLEOTIDE SEQUENCE [LARGE SCALE GENOMIC DNA]</scope>
    <source>
        <strain evidence="8">DSM 12940 / JCM 11049 / AX-2</strain>
    </source>
</reference>
<dbReference type="Proteomes" id="UP000002071">
    <property type="component" value="Chromosome"/>
</dbReference>
<dbReference type="EMBL" id="CP001687">
    <property type="protein sequence ID" value="ACV10678.1"/>
    <property type="molecule type" value="Genomic_DNA"/>
</dbReference>
<dbReference type="NCBIfam" id="TIGR00097">
    <property type="entry name" value="HMP-P_kinase"/>
    <property type="match status" value="1"/>
</dbReference>
<dbReference type="RefSeq" id="WP_015788259.1">
    <property type="nucleotide sequence ID" value="NC_013158.1"/>
</dbReference>
<evidence type="ECO:0000256" key="4">
    <source>
        <dbReference type="ARBA" id="ARBA00022840"/>
    </source>
</evidence>
<organism evidence="7 8">
    <name type="scientific">Halorhabdus utahensis (strain DSM 12940 / JCM 11049 / AX-2)</name>
    <dbReference type="NCBI Taxonomy" id="519442"/>
    <lineage>
        <taxon>Archaea</taxon>
        <taxon>Methanobacteriati</taxon>
        <taxon>Methanobacteriota</taxon>
        <taxon>Stenosarchaea group</taxon>
        <taxon>Halobacteria</taxon>
        <taxon>Halobacteriales</taxon>
        <taxon>Haloarculaceae</taxon>
        <taxon>Halorhabdus</taxon>
    </lineage>
</organism>
<keyword evidence="4" id="KW-0067">ATP-binding</keyword>
<evidence type="ECO:0000313" key="8">
    <source>
        <dbReference type="Proteomes" id="UP000002071"/>
    </source>
</evidence>
<dbReference type="EC" id="2.7.4.7" evidence="7"/>
<dbReference type="InterPro" id="IPR013749">
    <property type="entry name" value="PM/HMP-P_kinase-1"/>
</dbReference>
<dbReference type="OrthoDB" id="43786at2157"/>
<dbReference type="InterPro" id="IPR019293">
    <property type="entry name" value="ThiN"/>
</dbReference>
<dbReference type="InterPro" id="IPR004399">
    <property type="entry name" value="HMP/HMP-P_kinase_dom"/>
</dbReference>
<proteinExistence type="predicted"/>
<protein>
    <submittedName>
        <fullName evidence="7">Phosphomethylpyrimidine kinase</fullName>
        <ecNumber evidence="7">2.7.4.7</ecNumber>
    </submittedName>
</protein>
<keyword evidence="1 7" id="KW-0808">Transferase</keyword>
<feature type="domain" description="Pyridoxamine kinase/Phosphomethylpyrimidine kinase" evidence="5">
    <location>
        <begin position="20"/>
        <end position="261"/>
    </location>
</feature>
<evidence type="ECO:0000259" key="5">
    <source>
        <dbReference type="Pfam" id="PF08543"/>
    </source>
</evidence>
<feature type="domain" description="Thiamine-phosphate synthase ThiN" evidence="6">
    <location>
        <begin position="292"/>
        <end position="436"/>
    </location>
</feature>
<dbReference type="CDD" id="cd01169">
    <property type="entry name" value="HMPP_kinase"/>
    <property type="match status" value="1"/>
</dbReference>
<dbReference type="SUPFAM" id="SSF53639">
    <property type="entry name" value="AraD/HMP-PK domain-like"/>
    <property type="match status" value="1"/>
</dbReference>
<dbReference type="SUPFAM" id="SSF53613">
    <property type="entry name" value="Ribokinase-like"/>
    <property type="match status" value="1"/>
</dbReference>
<evidence type="ECO:0000256" key="2">
    <source>
        <dbReference type="ARBA" id="ARBA00022741"/>
    </source>
</evidence>
<evidence type="ECO:0000256" key="1">
    <source>
        <dbReference type="ARBA" id="ARBA00022679"/>
    </source>
</evidence>
<name>C7NS71_HALUD</name>
<dbReference type="eggNOG" id="arCOG00020">
    <property type="taxonomic scope" value="Archaea"/>
</dbReference>
<dbReference type="GO" id="GO:0005524">
    <property type="term" value="F:ATP binding"/>
    <property type="evidence" value="ECO:0007669"/>
    <property type="project" value="UniProtKB-KW"/>
</dbReference>
<dbReference type="GeneID" id="8382758"/>
<dbReference type="GO" id="GO:0009228">
    <property type="term" value="P:thiamine biosynthetic process"/>
    <property type="evidence" value="ECO:0007669"/>
    <property type="project" value="InterPro"/>
</dbReference>
<keyword evidence="3 7" id="KW-0418">Kinase</keyword>
<dbReference type="STRING" id="519442.Huta_0491"/>
<dbReference type="HOGENOM" id="CLU_035788_0_0_2"/>
<dbReference type="GO" id="GO:0005829">
    <property type="term" value="C:cytosol"/>
    <property type="evidence" value="ECO:0007669"/>
    <property type="project" value="TreeGrafter"/>
</dbReference>
<dbReference type="InterPro" id="IPR029056">
    <property type="entry name" value="Ribokinase-like"/>
</dbReference>
<dbReference type="Pfam" id="PF08543">
    <property type="entry name" value="Phos_pyr_kin"/>
    <property type="match status" value="1"/>
</dbReference>